<reference evidence="4" key="3">
    <citation type="journal article" date="2005" name="Nature">
        <title>The map-based sequence of the rice genome.</title>
        <authorList>
            <consortium name="International rice genome sequencing project (IRGSP)"/>
            <person name="Matsumoto T."/>
            <person name="Wu J."/>
            <person name="Kanamori H."/>
            <person name="Katayose Y."/>
            <person name="Fujisawa M."/>
            <person name="Namiki N."/>
            <person name="Mizuno H."/>
            <person name="Yamamoto K."/>
            <person name="Antonio B.A."/>
            <person name="Baba T."/>
            <person name="Sakata K."/>
            <person name="Nagamura Y."/>
            <person name="Aoki H."/>
            <person name="Arikawa K."/>
            <person name="Arita K."/>
            <person name="Bito T."/>
            <person name="Chiden Y."/>
            <person name="Fujitsuka N."/>
            <person name="Fukunaka R."/>
            <person name="Hamada M."/>
            <person name="Harada C."/>
            <person name="Hayashi A."/>
            <person name="Hijishita S."/>
            <person name="Honda M."/>
            <person name="Hosokawa S."/>
            <person name="Ichikawa Y."/>
            <person name="Idonuma A."/>
            <person name="Iijima M."/>
            <person name="Ikeda M."/>
            <person name="Ikeno M."/>
            <person name="Ito K."/>
            <person name="Ito S."/>
            <person name="Ito T."/>
            <person name="Ito Y."/>
            <person name="Ito Y."/>
            <person name="Iwabuchi A."/>
            <person name="Kamiya K."/>
            <person name="Karasawa W."/>
            <person name="Kurita K."/>
            <person name="Katagiri S."/>
            <person name="Kikuta A."/>
            <person name="Kobayashi H."/>
            <person name="Kobayashi N."/>
            <person name="Machita K."/>
            <person name="Maehara T."/>
            <person name="Masukawa M."/>
            <person name="Mizubayashi T."/>
            <person name="Mukai Y."/>
            <person name="Nagasaki H."/>
            <person name="Nagata Y."/>
            <person name="Naito S."/>
            <person name="Nakashima M."/>
            <person name="Nakama Y."/>
            <person name="Nakamichi Y."/>
            <person name="Nakamura M."/>
            <person name="Meguro A."/>
            <person name="Negishi M."/>
            <person name="Ohta I."/>
            <person name="Ohta T."/>
            <person name="Okamoto M."/>
            <person name="Ono N."/>
            <person name="Saji S."/>
            <person name="Sakaguchi M."/>
            <person name="Sakai K."/>
            <person name="Shibata M."/>
            <person name="Shimokawa T."/>
            <person name="Song J."/>
            <person name="Takazaki Y."/>
            <person name="Terasawa K."/>
            <person name="Tsugane M."/>
            <person name="Tsuji K."/>
            <person name="Ueda S."/>
            <person name="Waki K."/>
            <person name="Yamagata H."/>
            <person name="Yamamoto M."/>
            <person name="Yamamoto S."/>
            <person name="Yamane H."/>
            <person name="Yoshiki S."/>
            <person name="Yoshihara R."/>
            <person name="Yukawa K."/>
            <person name="Zhong H."/>
            <person name="Yano M."/>
            <person name="Yuan Q."/>
            <person name="Ouyang S."/>
            <person name="Liu J."/>
            <person name="Jones K.M."/>
            <person name="Gansberger K."/>
            <person name="Moffat K."/>
            <person name="Hill J."/>
            <person name="Bera J."/>
            <person name="Fadrosh D."/>
            <person name="Jin S."/>
            <person name="Johri S."/>
            <person name="Kim M."/>
            <person name="Overton L."/>
            <person name="Reardon M."/>
            <person name="Tsitrin T."/>
            <person name="Vuong H."/>
            <person name="Weaver B."/>
            <person name="Ciecko A."/>
            <person name="Tallon L."/>
            <person name="Jackson J."/>
            <person name="Pai G."/>
            <person name="Aken S.V."/>
            <person name="Utterback T."/>
            <person name="Reidmuller S."/>
            <person name="Feldblyum T."/>
            <person name="Hsiao J."/>
            <person name="Zismann V."/>
            <person name="Iobst S."/>
            <person name="de Vazeille A.R."/>
            <person name="Buell C.R."/>
            <person name="Ying K."/>
            <person name="Li Y."/>
            <person name="Lu T."/>
            <person name="Huang Y."/>
            <person name="Zhao Q."/>
            <person name="Feng Q."/>
            <person name="Zhang L."/>
            <person name="Zhu J."/>
            <person name="Weng Q."/>
            <person name="Mu J."/>
            <person name="Lu Y."/>
            <person name="Fan D."/>
            <person name="Liu Y."/>
            <person name="Guan J."/>
            <person name="Zhang Y."/>
            <person name="Yu S."/>
            <person name="Liu X."/>
            <person name="Zhang Y."/>
            <person name="Hong G."/>
            <person name="Han B."/>
            <person name="Choisne N."/>
            <person name="Demange N."/>
            <person name="Orjeda G."/>
            <person name="Samain S."/>
            <person name="Cattolico L."/>
            <person name="Pelletier E."/>
            <person name="Couloux A."/>
            <person name="Segurens B."/>
            <person name="Wincker P."/>
            <person name="D'Hont A."/>
            <person name="Scarpelli C."/>
            <person name="Weissenbach J."/>
            <person name="Salanoubat M."/>
            <person name="Quetier F."/>
            <person name="Yu Y."/>
            <person name="Kim H.R."/>
            <person name="Rambo T."/>
            <person name="Currie J."/>
            <person name="Collura K."/>
            <person name="Luo M."/>
            <person name="Yang T."/>
            <person name="Ammiraju J.S.S."/>
            <person name="Engler F."/>
            <person name="Soderlund C."/>
            <person name="Wing R.A."/>
            <person name="Palmer L.E."/>
            <person name="de la Bastide M."/>
            <person name="Spiegel L."/>
            <person name="Nascimento L."/>
            <person name="Zutavern T."/>
            <person name="O'Shaughnessy A."/>
            <person name="Dike S."/>
            <person name="Dedhia N."/>
            <person name="Preston R."/>
            <person name="Balija V."/>
            <person name="McCombie W.R."/>
            <person name="Chow T."/>
            <person name="Chen H."/>
            <person name="Chung M."/>
            <person name="Chen C."/>
            <person name="Shaw J."/>
            <person name="Wu H."/>
            <person name="Hsiao K."/>
            <person name="Chao Y."/>
            <person name="Chu M."/>
            <person name="Cheng C."/>
            <person name="Hour A."/>
            <person name="Lee P."/>
            <person name="Lin S."/>
            <person name="Lin Y."/>
            <person name="Liou J."/>
            <person name="Liu S."/>
            <person name="Hsing Y."/>
            <person name="Raghuvanshi S."/>
            <person name="Mohanty A."/>
            <person name="Bharti A.K."/>
            <person name="Gaur A."/>
            <person name="Gupta V."/>
            <person name="Kumar D."/>
            <person name="Ravi V."/>
            <person name="Vij S."/>
            <person name="Kapur A."/>
            <person name="Khurana P."/>
            <person name="Khurana P."/>
            <person name="Khurana J.P."/>
            <person name="Tyagi A.K."/>
            <person name="Gaikwad K."/>
            <person name="Singh A."/>
            <person name="Dalal V."/>
            <person name="Srivastava S."/>
            <person name="Dixit A."/>
            <person name="Pal A.K."/>
            <person name="Ghazi I.A."/>
            <person name="Yadav M."/>
            <person name="Pandit A."/>
            <person name="Bhargava A."/>
            <person name="Sureshbabu K."/>
            <person name="Batra K."/>
            <person name="Sharma T.R."/>
            <person name="Mohapatra T."/>
            <person name="Singh N.K."/>
            <person name="Messing J."/>
            <person name="Nelson A.B."/>
            <person name="Fuks G."/>
            <person name="Kavchok S."/>
            <person name="Keizer G."/>
            <person name="Linton E."/>
            <person name="Llaca V."/>
            <person name="Song R."/>
            <person name="Tanyolac B."/>
            <person name="Young S."/>
            <person name="Ho-Il K."/>
            <person name="Hahn J.H."/>
            <person name="Sangsakoo G."/>
            <person name="Vanavichit A."/>
            <person name="de Mattos Luiz.A.T."/>
            <person name="Zimmer P.D."/>
            <person name="Malone G."/>
            <person name="Dellagostin O."/>
            <person name="de Oliveira A.C."/>
            <person name="Bevan M."/>
            <person name="Bancroft I."/>
            <person name="Minx P."/>
            <person name="Cordum H."/>
            <person name="Wilson R."/>
            <person name="Cheng Z."/>
            <person name="Jin W."/>
            <person name="Jiang J."/>
            <person name="Leong S.A."/>
            <person name="Iwama H."/>
            <person name="Gojobori T."/>
            <person name="Itoh T."/>
            <person name="Niimura Y."/>
            <person name="Fujii Y."/>
            <person name="Habara T."/>
            <person name="Sakai H."/>
            <person name="Sato Y."/>
            <person name="Wilson G."/>
            <person name="Kumar K."/>
            <person name="McCouch S."/>
            <person name="Juretic N."/>
            <person name="Hoen D."/>
            <person name="Wright S."/>
            <person name="Bruskiewich R."/>
            <person name="Bureau T."/>
            <person name="Miyao A."/>
            <person name="Hirochika H."/>
            <person name="Nishikawa T."/>
            <person name="Kadowaki K."/>
            <person name="Sugiura M."/>
            <person name="Burr B."/>
            <person name="Sasaki T."/>
        </authorList>
    </citation>
    <scope>NUCLEOTIDE SEQUENCE [LARGE SCALE GENOMIC DNA]</scope>
    <source>
        <strain evidence="4">cv. Nipponbare</strain>
    </source>
</reference>
<gene>
    <name evidence="2" type="ORF">OSJNBa0006A22.19</name>
    <name evidence="3" type="ORF">P0610D01.27</name>
</gene>
<name>Q5Z618_ORYSJ</name>
<reference evidence="4" key="4">
    <citation type="journal article" date="2008" name="Nucleic Acids Res.">
        <title>The rice annotation project database (RAP-DB): 2008 update.</title>
        <authorList>
            <consortium name="The rice annotation project (RAP)"/>
        </authorList>
    </citation>
    <scope>GENOME REANNOTATION</scope>
    <source>
        <strain evidence="4">cv. Nipponbare</strain>
    </source>
</reference>
<sequence length="55" mass="5530">MAASVRRLGRRSQTRRGPRAGAFAASSATSAGPIDGWEGGQWTRGGRGGGLAAGM</sequence>
<organism evidence="3 4">
    <name type="scientific">Oryza sativa subsp. japonica</name>
    <name type="common">Rice</name>
    <dbReference type="NCBI Taxonomy" id="39947"/>
    <lineage>
        <taxon>Eukaryota</taxon>
        <taxon>Viridiplantae</taxon>
        <taxon>Streptophyta</taxon>
        <taxon>Embryophyta</taxon>
        <taxon>Tracheophyta</taxon>
        <taxon>Spermatophyta</taxon>
        <taxon>Magnoliopsida</taxon>
        <taxon>Liliopsida</taxon>
        <taxon>Poales</taxon>
        <taxon>Poaceae</taxon>
        <taxon>BOP clade</taxon>
        <taxon>Oryzoideae</taxon>
        <taxon>Oryzeae</taxon>
        <taxon>Oryzinae</taxon>
        <taxon>Oryza</taxon>
        <taxon>Oryza sativa</taxon>
    </lineage>
</organism>
<dbReference type="AlphaFoldDB" id="Q5Z618"/>
<feature type="compositionally biased region" description="Gly residues" evidence="1">
    <location>
        <begin position="37"/>
        <end position="55"/>
    </location>
</feature>
<dbReference type="Proteomes" id="UP000000763">
    <property type="component" value="Chromosome 6"/>
</dbReference>
<dbReference type="EMBL" id="AP004729">
    <property type="protein sequence ID" value="BAD61837.1"/>
    <property type="molecule type" value="Genomic_DNA"/>
</dbReference>
<evidence type="ECO:0000256" key="1">
    <source>
        <dbReference type="SAM" id="MobiDB-lite"/>
    </source>
</evidence>
<reference evidence="2" key="1">
    <citation type="submission" date="2002-02" db="EMBL/GenBank/DDBJ databases">
        <title>Oryza sativa nipponbare(GA3) genomic DNA, chromosome 6, BAC clone:OSJNBa0006A22.</title>
        <authorList>
            <person name="Sasaki T."/>
            <person name="Matsumoto T."/>
            <person name="Yamamoto K."/>
        </authorList>
    </citation>
    <scope>NUCLEOTIDE SEQUENCE</scope>
</reference>
<reference evidence="3" key="2">
    <citation type="submission" date="2002-06" db="EMBL/GenBank/DDBJ databases">
        <title>Oryza sativa nipponbare(GA3) genomic DNA, chromosome 6, PAC clone:P0610D01.</title>
        <authorList>
            <person name="Sasaki T."/>
            <person name="Matsumoto T."/>
            <person name="Katayose Y."/>
        </authorList>
    </citation>
    <scope>NUCLEOTIDE SEQUENCE</scope>
</reference>
<feature type="compositionally biased region" description="Low complexity" evidence="1">
    <location>
        <begin position="19"/>
        <end position="33"/>
    </location>
</feature>
<accession>Q5Z618</accession>
<protein>
    <submittedName>
        <fullName evidence="3">Uncharacterized protein</fullName>
    </submittedName>
</protein>
<evidence type="ECO:0000313" key="3">
    <source>
        <dbReference type="EMBL" id="BAD61941.1"/>
    </source>
</evidence>
<evidence type="ECO:0000313" key="2">
    <source>
        <dbReference type="EMBL" id="BAD61837.1"/>
    </source>
</evidence>
<evidence type="ECO:0000313" key="4">
    <source>
        <dbReference type="Proteomes" id="UP000000763"/>
    </source>
</evidence>
<dbReference type="EMBL" id="AP005460">
    <property type="protein sequence ID" value="BAD61941.1"/>
    <property type="molecule type" value="Genomic_DNA"/>
</dbReference>
<proteinExistence type="predicted"/>
<feature type="compositionally biased region" description="Basic residues" evidence="1">
    <location>
        <begin position="7"/>
        <end position="18"/>
    </location>
</feature>
<feature type="region of interest" description="Disordered" evidence="1">
    <location>
        <begin position="1"/>
        <end position="55"/>
    </location>
</feature>